<dbReference type="SMR" id="Q979G3"/>
<dbReference type="eggNOG" id="arCOG07370">
    <property type="taxonomic scope" value="Archaea"/>
</dbReference>
<dbReference type="KEGG" id="tvo:TVG1228061"/>
<evidence type="ECO:0000313" key="1">
    <source>
        <dbReference type="EMBL" id="BAB60340.1"/>
    </source>
</evidence>
<protein>
    <submittedName>
        <fullName evidence="1">TVG1228061 protein</fullName>
    </submittedName>
</protein>
<reference evidence="1 2" key="2">
    <citation type="journal article" date="2000" name="Proc. Natl. Acad. Sci. U.S.A.">
        <title>Archaeal adaptation to higher temperatures revealed by genomic sequence of Thermoplasma volcanium.</title>
        <authorList>
            <person name="Kawashima T."/>
            <person name="Amano N."/>
            <person name="Koike H."/>
            <person name="Makino S."/>
            <person name="Higuchi S."/>
            <person name="Kawashima-Ohya Y."/>
            <person name="Watanabe K."/>
            <person name="Yamazaki M."/>
            <person name="Kanehori K."/>
            <person name="Kawamoto T."/>
            <person name="Nunoshiba T."/>
            <person name="Yamamoto Y."/>
            <person name="Aramaki H."/>
            <person name="Makino K."/>
            <person name="Suzuki M."/>
        </authorList>
    </citation>
    <scope>NUCLEOTIDE SEQUENCE [LARGE SCALE GENOMIC DNA]</scope>
    <source>
        <strain evidence="2">ATCC 51530 / DSM 4299 / JCM 9571 / NBRC 15438 / GSS1</strain>
    </source>
</reference>
<dbReference type="DNASU" id="1441313"/>
<accession>Q979G3</accession>
<dbReference type="SUPFAM" id="SSF48452">
    <property type="entry name" value="TPR-like"/>
    <property type="match status" value="1"/>
</dbReference>
<keyword evidence="2" id="KW-1185">Reference proteome</keyword>
<proteinExistence type="predicted"/>
<name>Q979G3_THEVO</name>
<sequence>MMNDYYDLLDRVKILIKLGRYKEALRIIDEVIEDSPDVSFLYYKISILFTCRRFEEAKSTLNTAISIFPGSTVFRIWKMVLALETKDVLSMAQINFNDNSVASSQLNAPFQSMDFNDNYAYTFSKSVRDLIMKLGKSAIYCDLQQLKEKILTERISTETINGLYTDIMDYRNRDIVELSSYGRAFYFYSIGRIGDSFIEISSLPDHEVFKAFILGKYSDFLKQTYEIADPYTRAVRFHILRLRELSLKEIETASYIGMDELVMSKRIIEFNGSSLSTQVVVNKVPESHL</sequence>
<dbReference type="AlphaFoldDB" id="Q979G3"/>
<dbReference type="PaxDb" id="273116-14325436"/>
<dbReference type="InterPro" id="IPR011990">
    <property type="entry name" value="TPR-like_helical_dom_sf"/>
</dbReference>
<dbReference type="Gene3D" id="1.25.40.10">
    <property type="entry name" value="Tetratricopeptide repeat domain"/>
    <property type="match status" value="1"/>
</dbReference>
<reference evidence="1 2" key="1">
    <citation type="journal article" date="1999" name="Proc. Jpn. Acad.">
        <title>Determination of the complete genomic DNA sequence of Thermoplasma volvanium GSS1.</title>
        <authorList>
            <person name="Kawashima T."/>
            <person name="Yamamoto Y."/>
            <person name="Aramaki H."/>
            <person name="Nunoshiba T."/>
            <person name="Kawamoto T."/>
            <person name="Watanabe K."/>
            <person name="Yamazaki M."/>
            <person name="Kanehori K."/>
            <person name="Amano N."/>
            <person name="Ohya Y."/>
            <person name="Makino K."/>
            <person name="Suzuki M."/>
        </authorList>
    </citation>
    <scope>NUCLEOTIDE SEQUENCE [LARGE SCALE GENOMIC DNA]</scope>
    <source>
        <strain evidence="2">ATCC 51530 / DSM 4299 / JCM 9571 / NBRC 15438 / GSS1</strain>
    </source>
</reference>
<dbReference type="HOGENOM" id="CLU_961790_0_0_2"/>
<evidence type="ECO:0000313" key="2">
    <source>
        <dbReference type="Proteomes" id="UP000001017"/>
    </source>
</evidence>
<dbReference type="EMBL" id="BA000011">
    <property type="protein sequence ID" value="BAB60340.1"/>
    <property type="molecule type" value="Genomic_DNA"/>
</dbReference>
<dbReference type="Proteomes" id="UP000001017">
    <property type="component" value="Chromosome"/>
</dbReference>
<dbReference type="STRING" id="273116.gene:9381999"/>
<gene>
    <name evidence="1" type="ORF">TVG1228061</name>
</gene>
<organism evidence="1 2">
    <name type="scientific">Thermoplasma volcanium (strain ATCC 51530 / DSM 4299 / JCM 9571 / NBRC 15438 / GSS1)</name>
    <dbReference type="NCBI Taxonomy" id="273116"/>
    <lineage>
        <taxon>Archaea</taxon>
        <taxon>Methanobacteriati</taxon>
        <taxon>Thermoplasmatota</taxon>
        <taxon>Thermoplasmata</taxon>
        <taxon>Thermoplasmatales</taxon>
        <taxon>Thermoplasmataceae</taxon>
        <taxon>Thermoplasma</taxon>
    </lineage>
</organism>